<evidence type="ECO:0000313" key="2">
    <source>
        <dbReference type="EMBL" id="TDF99429.1"/>
    </source>
</evidence>
<evidence type="ECO:0008006" key="4">
    <source>
        <dbReference type="Google" id="ProtNLM"/>
    </source>
</evidence>
<gene>
    <name evidence="2" type="ORF">E1757_06140</name>
</gene>
<organism evidence="2 3">
    <name type="scientific">Paenibacillus piri</name>
    <dbReference type="NCBI Taxonomy" id="2547395"/>
    <lineage>
        <taxon>Bacteria</taxon>
        <taxon>Bacillati</taxon>
        <taxon>Bacillota</taxon>
        <taxon>Bacilli</taxon>
        <taxon>Bacillales</taxon>
        <taxon>Paenibacillaceae</taxon>
        <taxon>Paenibacillus</taxon>
    </lineage>
</organism>
<dbReference type="OrthoDB" id="2988102at2"/>
<reference evidence="2 3" key="1">
    <citation type="submission" date="2019-03" db="EMBL/GenBank/DDBJ databases">
        <title>This is whole genome sequence of Paenibacillus sp MS74 strain.</title>
        <authorList>
            <person name="Trinh H.N."/>
        </authorList>
    </citation>
    <scope>NUCLEOTIDE SEQUENCE [LARGE SCALE GENOMIC DNA]</scope>
    <source>
        <strain evidence="2 3">MS74</strain>
    </source>
</reference>
<dbReference type="EMBL" id="SMRT01000002">
    <property type="protein sequence ID" value="TDF99429.1"/>
    <property type="molecule type" value="Genomic_DNA"/>
</dbReference>
<feature type="transmembrane region" description="Helical" evidence="1">
    <location>
        <begin position="80"/>
        <end position="103"/>
    </location>
</feature>
<keyword evidence="3" id="KW-1185">Reference proteome</keyword>
<keyword evidence="1" id="KW-0472">Membrane</keyword>
<accession>A0A4R5KU37</accession>
<dbReference type="RefSeq" id="WP_133225966.1">
    <property type="nucleotide sequence ID" value="NZ_SMRT01000002.1"/>
</dbReference>
<evidence type="ECO:0000313" key="3">
    <source>
        <dbReference type="Proteomes" id="UP000295636"/>
    </source>
</evidence>
<dbReference type="AlphaFoldDB" id="A0A4R5KU37"/>
<name>A0A4R5KU37_9BACL</name>
<sequence>MFGVMLFSHLTGLFIWIGSLFATIVMLLMLKKQISSQESKALAQRIIKVFSWFAHPGSVVVLASGVFMIVQLGLSSDKPFWLSAMEKGGGMIVLLSLILTGIWGGKVKKQLRAGQGHNVKLTGYLTMMSIIVILIILIMLIVSMKI</sequence>
<comment type="caution">
    <text evidence="2">The sequence shown here is derived from an EMBL/GenBank/DDBJ whole genome shotgun (WGS) entry which is preliminary data.</text>
</comment>
<keyword evidence="1" id="KW-0812">Transmembrane</keyword>
<dbReference type="Proteomes" id="UP000295636">
    <property type="component" value="Unassembled WGS sequence"/>
</dbReference>
<evidence type="ECO:0000256" key="1">
    <source>
        <dbReference type="SAM" id="Phobius"/>
    </source>
</evidence>
<feature type="transmembrane region" description="Helical" evidence="1">
    <location>
        <begin position="49"/>
        <end position="74"/>
    </location>
</feature>
<feature type="transmembrane region" description="Helical" evidence="1">
    <location>
        <begin position="6"/>
        <end position="28"/>
    </location>
</feature>
<feature type="transmembrane region" description="Helical" evidence="1">
    <location>
        <begin position="124"/>
        <end position="144"/>
    </location>
</feature>
<keyword evidence="1" id="KW-1133">Transmembrane helix</keyword>
<protein>
    <recommendedName>
        <fullName evidence="4">DUF2269 family protein</fullName>
    </recommendedName>
</protein>
<proteinExistence type="predicted"/>